<evidence type="ECO:0000256" key="9">
    <source>
        <dbReference type="ARBA" id="ARBA00023157"/>
    </source>
</evidence>
<evidence type="ECO:0000256" key="11">
    <source>
        <dbReference type="ARBA" id="ARBA00055588"/>
    </source>
</evidence>
<feature type="chain" id="PRO_5009268580" description="Lysozyme" evidence="14">
    <location>
        <begin position="35"/>
        <end position="935"/>
    </location>
</feature>
<evidence type="ECO:0000256" key="3">
    <source>
        <dbReference type="ARBA" id="ARBA00010646"/>
    </source>
</evidence>
<keyword evidence="7" id="KW-0081">Bacteriolytic enzyme</keyword>
<dbReference type="GO" id="GO:0042742">
    <property type="term" value="P:defense response to bacterium"/>
    <property type="evidence" value="ECO:0007669"/>
    <property type="project" value="UniProtKB-KW"/>
</dbReference>
<dbReference type="OrthoDB" id="287365at2"/>
<evidence type="ECO:0000256" key="14">
    <source>
        <dbReference type="SAM" id="SignalP"/>
    </source>
</evidence>
<dbReference type="PANTHER" id="PTHR34135:SF2">
    <property type="entry name" value="LYSOZYME"/>
    <property type="match status" value="1"/>
</dbReference>
<gene>
    <name evidence="15" type="ORF">SAMN04489743_2865</name>
</gene>
<dbReference type="CDD" id="cd06412">
    <property type="entry name" value="GH25_CH-type"/>
    <property type="match status" value="1"/>
</dbReference>
<dbReference type="FunFam" id="3.20.20.80:FF:000060">
    <property type="entry name" value="Lysozyme M1"/>
    <property type="match status" value="1"/>
</dbReference>
<dbReference type="EC" id="3.2.1.17" evidence="4 12"/>
<keyword evidence="9" id="KW-1015">Disulfide bond</keyword>
<dbReference type="InterPro" id="IPR002053">
    <property type="entry name" value="Glyco_hydro_25"/>
</dbReference>
<feature type="compositionally biased region" description="Low complexity" evidence="13">
    <location>
        <begin position="39"/>
        <end position="55"/>
    </location>
</feature>
<evidence type="ECO:0000256" key="2">
    <source>
        <dbReference type="ARBA" id="ARBA00004613"/>
    </source>
</evidence>
<keyword evidence="16" id="KW-1185">Reference proteome</keyword>
<sequence>MKRNPSQSRRPAVKSLWVMLLAASLMASPGITGAAVAVEPAPSPTASAAPEASSPTTPPAPASPSPGGATPASQEPAAATEPPAPAPSPEAQQSMAEAVGIGGAEMGQRSARVVRSAPSESVRKLSSEALTSEGTWMPTFGVQGLDVSGHQPSVDWKQQWNMGSRFAYVKATEGNYYTNPSYSSQYQGARNVGMIRGAYHFAIPNWSSGADQARYFVQNGGGWSSDGYTMPPVLDFEFNPYEGRTINGFYFGNTCYNMSAAQLQSWIRDFGNTMRSLTGRLPVIYTNTSWWNQCVGNPSGFGDYPLWMAAYPSSATNNAGPVPTGSWSTYSIWQYSSTGPFAGDSNVWNGDYASLRTFAGAAAPDGSFDDMSVQRVGSTTQLNVRGWAVDFANSSASTQAHVYVTGPDGVRTGYALPANIARPDVNAALGVTGQHGFQQGIQIQKSGTYQVCAYAIGAFSNTEIGCKSIDAKGVESPMGSIDDAREVRSADKVTLSLRGWAIDGANPATATEAHAYLTAPDGTRTGYVMPANLSRPDVDQALGMGANHGYQRDIPITAPGSYKLCVYAIGQYSNTEIGCRQLNFAPAAAPIGSFDDASLIKTSTTAALSVRGWALDRGDSTRSISVHVYVTSPDGTTKNYPFSAAQARADVNSALGVTGNHGFAAAIPITAPGQYKVCSYAIALSPLAPGNPLLSCRNVDVGAVAPPIGSLDSLTVNKTSTAASLSLAGWAVDKADASRPIDVHVYVTAPDGTTKGYAFNASRPRADVNTAFGVTGDHGFAPSIPITSPGVYTACAYAIAPSPLASNNPLIGCRTADAGKSGVPVGVLDSVAIKTVAGVTSLEATGWTYDPDMPTLSNPVHAYVTGPDGKTTGYVFSTTVDRPDANKAFGITGTHGYSVNVKTTVRGTYTLCTYGIGVSPFTTGNTALGCRTLTY</sequence>
<evidence type="ECO:0000256" key="6">
    <source>
        <dbReference type="ARBA" id="ARBA00022529"/>
    </source>
</evidence>
<keyword evidence="10 12" id="KW-0326">Glycosidase</keyword>
<comment type="function">
    <text evidence="11">This enzyme has both lysozyme (acetylmuramidase) and diacetylmuramidase activities.</text>
</comment>
<comment type="similarity">
    <text evidence="3 12">Belongs to the glycosyl hydrolase 25 family.</text>
</comment>
<evidence type="ECO:0000256" key="12">
    <source>
        <dbReference type="RuleBase" id="RU361176"/>
    </source>
</evidence>
<dbReference type="Gene3D" id="3.20.20.80">
    <property type="entry name" value="Glycosidases"/>
    <property type="match status" value="1"/>
</dbReference>
<evidence type="ECO:0000313" key="15">
    <source>
        <dbReference type="EMBL" id="SDT42705.1"/>
    </source>
</evidence>
<dbReference type="SUPFAM" id="SSF51445">
    <property type="entry name" value="(Trans)glycosidases"/>
    <property type="match status" value="1"/>
</dbReference>
<comment type="subcellular location">
    <subcellularLocation>
        <location evidence="2">Secreted</location>
    </subcellularLocation>
</comment>
<dbReference type="SMART" id="SM00641">
    <property type="entry name" value="Glyco_25"/>
    <property type="match status" value="1"/>
</dbReference>
<dbReference type="GO" id="GO:0016052">
    <property type="term" value="P:carbohydrate catabolic process"/>
    <property type="evidence" value="ECO:0007669"/>
    <property type="project" value="TreeGrafter"/>
</dbReference>
<dbReference type="GO" id="GO:0003796">
    <property type="term" value="F:lysozyme activity"/>
    <property type="evidence" value="ECO:0007669"/>
    <property type="project" value="UniProtKB-EC"/>
</dbReference>
<feature type="signal peptide" evidence="14">
    <location>
        <begin position="1"/>
        <end position="34"/>
    </location>
</feature>
<keyword evidence="8 12" id="KW-0378">Hydrolase</keyword>
<dbReference type="GO" id="GO:0031640">
    <property type="term" value="P:killing of cells of another organism"/>
    <property type="evidence" value="ECO:0007669"/>
    <property type="project" value="UniProtKB-KW"/>
</dbReference>
<keyword evidence="14" id="KW-0732">Signal</keyword>
<evidence type="ECO:0000256" key="7">
    <source>
        <dbReference type="ARBA" id="ARBA00022638"/>
    </source>
</evidence>
<evidence type="ECO:0000256" key="5">
    <source>
        <dbReference type="ARBA" id="ARBA00022525"/>
    </source>
</evidence>
<evidence type="ECO:0000256" key="4">
    <source>
        <dbReference type="ARBA" id="ARBA00012732"/>
    </source>
</evidence>
<accession>A0A1H2A9P3</accession>
<feature type="region of interest" description="Disordered" evidence="13">
    <location>
        <begin position="39"/>
        <end position="95"/>
    </location>
</feature>
<name>A0A1H2A9P3_9MICC</name>
<dbReference type="GO" id="GO:0009253">
    <property type="term" value="P:peptidoglycan catabolic process"/>
    <property type="evidence" value="ECO:0007669"/>
    <property type="project" value="InterPro"/>
</dbReference>
<protein>
    <recommendedName>
        <fullName evidence="4 12">Lysozyme</fullName>
        <ecNumber evidence="4 12">3.2.1.17</ecNumber>
    </recommendedName>
</protein>
<evidence type="ECO:0000256" key="1">
    <source>
        <dbReference type="ARBA" id="ARBA00000632"/>
    </source>
</evidence>
<dbReference type="Proteomes" id="UP000198751">
    <property type="component" value="Chromosome I"/>
</dbReference>
<dbReference type="PROSITE" id="PS51904">
    <property type="entry name" value="GLYCOSYL_HYDROL_F25_2"/>
    <property type="match status" value="1"/>
</dbReference>
<dbReference type="RefSeq" id="WP_091721401.1">
    <property type="nucleotide sequence ID" value="NZ_LT629779.1"/>
</dbReference>
<evidence type="ECO:0000256" key="10">
    <source>
        <dbReference type="ARBA" id="ARBA00023295"/>
    </source>
</evidence>
<dbReference type="InterPro" id="IPR008270">
    <property type="entry name" value="Glyco_hydro_25_AS"/>
</dbReference>
<dbReference type="EMBL" id="LT629779">
    <property type="protein sequence ID" value="SDT42705.1"/>
    <property type="molecule type" value="Genomic_DNA"/>
</dbReference>
<dbReference type="GO" id="GO:0005576">
    <property type="term" value="C:extracellular region"/>
    <property type="evidence" value="ECO:0007669"/>
    <property type="project" value="UniProtKB-SubCell"/>
</dbReference>
<feature type="compositionally biased region" description="Low complexity" evidence="13">
    <location>
        <begin position="65"/>
        <end position="81"/>
    </location>
</feature>
<dbReference type="InterPro" id="IPR017853">
    <property type="entry name" value="GH"/>
</dbReference>
<dbReference type="PROSITE" id="PS00953">
    <property type="entry name" value="GLYCOSYL_HYDROL_F25_1"/>
    <property type="match status" value="1"/>
</dbReference>
<evidence type="ECO:0000313" key="16">
    <source>
        <dbReference type="Proteomes" id="UP000198751"/>
    </source>
</evidence>
<dbReference type="GO" id="GO:0016998">
    <property type="term" value="P:cell wall macromolecule catabolic process"/>
    <property type="evidence" value="ECO:0007669"/>
    <property type="project" value="InterPro"/>
</dbReference>
<keyword evidence="6" id="KW-0929">Antimicrobial</keyword>
<proteinExistence type="inferred from homology"/>
<dbReference type="Pfam" id="PF01183">
    <property type="entry name" value="Glyco_hydro_25"/>
    <property type="match status" value="1"/>
</dbReference>
<reference evidence="16" key="1">
    <citation type="submission" date="2016-10" db="EMBL/GenBank/DDBJ databases">
        <authorList>
            <person name="Varghese N."/>
            <person name="Submissions S."/>
        </authorList>
    </citation>
    <scope>NUCLEOTIDE SEQUENCE [LARGE SCALE GENOMIC DNA]</scope>
    <source>
        <strain evidence="16">IMMIB L-1606</strain>
    </source>
</reference>
<dbReference type="InterPro" id="IPR018077">
    <property type="entry name" value="Glyco_hydro_fam25_subgr"/>
</dbReference>
<comment type="catalytic activity">
    <reaction evidence="1 12">
        <text>Hydrolysis of (1-&gt;4)-beta-linkages between N-acetylmuramic acid and N-acetyl-D-glucosamine residues in a peptidoglycan and between N-acetyl-D-glucosamine residues in chitodextrins.</text>
        <dbReference type="EC" id="3.2.1.17"/>
    </reaction>
</comment>
<dbReference type="PANTHER" id="PTHR34135">
    <property type="entry name" value="LYSOZYME"/>
    <property type="match status" value="1"/>
</dbReference>
<keyword evidence="5" id="KW-0964">Secreted</keyword>
<evidence type="ECO:0000256" key="13">
    <source>
        <dbReference type="SAM" id="MobiDB-lite"/>
    </source>
</evidence>
<organism evidence="15 16">
    <name type="scientific">Pseudarthrobacter equi</name>
    <dbReference type="NCBI Taxonomy" id="728066"/>
    <lineage>
        <taxon>Bacteria</taxon>
        <taxon>Bacillati</taxon>
        <taxon>Actinomycetota</taxon>
        <taxon>Actinomycetes</taxon>
        <taxon>Micrococcales</taxon>
        <taxon>Micrococcaceae</taxon>
        <taxon>Pseudarthrobacter</taxon>
    </lineage>
</organism>
<dbReference type="AlphaFoldDB" id="A0A1H2A9P3"/>
<evidence type="ECO:0000256" key="8">
    <source>
        <dbReference type="ARBA" id="ARBA00022801"/>
    </source>
</evidence>